<evidence type="ECO:0000313" key="1">
    <source>
        <dbReference type="EMBL" id="KAJ8618350.1"/>
    </source>
</evidence>
<proteinExistence type="predicted"/>
<dbReference type="EMBL" id="CM056812">
    <property type="protein sequence ID" value="KAJ8618350.1"/>
    <property type="molecule type" value="Genomic_DNA"/>
</dbReference>
<reference evidence="1 2" key="1">
    <citation type="journal article" date="2022" name="Hortic Res">
        <title>A haplotype resolved chromosomal level avocado genome allows analysis of novel avocado genes.</title>
        <authorList>
            <person name="Nath O."/>
            <person name="Fletcher S.J."/>
            <person name="Hayward A."/>
            <person name="Shaw L.M."/>
            <person name="Masouleh A.K."/>
            <person name="Furtado A."/>
            <person name="Henry R.J."/>
            <person name="Mitter N."/>
        </authorList>
    </citation>
    <scope>NUCLEOTIDE SEQUENCE [LARGE SCALE GENOMIC DNA]</scope>
    <source>
        <strain evidence="2">cv. Hass</strain>
    </source>
</reference>
<accession>A0ACC2KB81</accession>
<evidence type="ECO:0000313" key="2">
    <source>
        <dbReference type="Proteomes" id="UP001234297"/>
    </source>
</evidence>
<protein>
    <submittedName>
        <fullName evidence="1">Uncharacterized protein</fullName>
    </submittedName>
</protein>
<keyword evidence="2" id="KW-1185">Reference proteome</keyword>
<sequence length="793" mass="87874">MDFLNHFLLVLSLVAVFFHSAAAQATKNFTHICDPLRYENLGLNMADFGFCDKSLPYDVRVKILVDSMSAAEKVQQLGNKASGVPRLGLPYYNWWSEALHGVSDVGGGSHFDSRIPGATSFPEVINAGATFNETLWKKTGQVVSTEARAMHNVGLAGLTFWSPNINVVRDPRWGRIMETPGEDPYLVGRYAVNYVRGLQDVEGHEQPDDLSTRPLKVSSCCKHYAAYDLDSWFGSDRFHFDAKVIEQDMVETFQRPFEMCVKDGDVSAVMCSYNRVDGIPTCADPRLLGQTIRGDWNLNGYIVSDCDSIQVLHQYQNWLNYTREEAVAQVLRAGLDLDCGDYYPDHTLPAIQQGKVREGDVDKALYNLYMVLMRLGYFDDIPQYSSLGPKDVCTEEHIELAVDSARQSIVLLKNENNTLPLNPKIYKNKTVAVVGPHAFSHWWMLGNYYGIPCRVIEPSKGISKYVNVSTQKGCNDCHCRDKKGFPAAVHAARHADATFLTVGLSVDCEAESLDRTDLRLPGFQTDLINEIVNASPKPVIMVILSAGGLDISFAKNNPKIGAILWAGYPGEEGGRAIADVIFGNYNPGGRLPITWYPTDYVGMLPMTSMPLRPVHDLGYPGRTYKFYNGPKVYPFGYGLSYTKFTTKLVSSTSSFSPVLPNNVHCHPLRSTQKTYQRSCPSVNIEDMSCSETIDFEIEVTNVGGTSGSHVVLVYSVPPLELIGYPMKQLVGYQRVFVDAGKCESVKFSLNACRSLAVVNPTAYTVVPSGMHTITVGNEDEINVSFSVTSNLDH</sequence>
<dbReference type="Proteomes" id="UP001234297">
    <property type="component" value="Chromosome 4"/>
</dbReference>
<name>A0ACC2KB81_PERAE</name>
<comment type="caution">
    <text evidence="1">The sequence shown here is derived from an EMBL/GenBank/DDBJ whole genome shotgun (WGS) entry which is preliminary data.</text>
</comment>
<gene>
    <name evidence="1" type="ORF">MRB53_014536</name>
</gene>
<organism evidence="1 2">
    <name type="scientific">Persea americana</name>
    <name type="common">Avocado</name>
    <dbReference type="NCBI Taxonomy" id="3435"/>
    <lineage>
        <taxon>Eukaryota</taxon>
        <taxon>Viridiplantae</taxon>
        <taxon>Streptophyta</taxon>
        <taxon>Embryophyta</taxon>
        <taxon>Tracheophyta</taxon>
        <taxon>Spermatophyta</taxon>
        <taxon>Magnoliopsida</taxon>
        <taxon>Magnoliidae</taxon>
        <taxon>Laurales</taxon>
        <taxon>Lauraceae</taxon>
        <taxon>Persea</taxon>
    </lineage>
</organism>